<dbReference type="KEGG" id="pco:PHACADRAFT_252411"/>
<dbReference type="HOGENOM" id="CLU_459364_0_0_1"/>
<organism evidence="1 2">
    <name type="scientific">Phanerochaete carnosa (strain HHB-10118-sp)</name>
    <name type="common">White-rot fungus</name>
    <name type="synonym">Peniophora carnosa</name>
    <dbReference type="NCBI Taxonomy" id="650164"/>
    <lineage>
        <taxon>Eukaryota</taxon>
        <taxon>Fungi</taxon>
        <taxon>Dikarya</taxon>
        <taxon>Basidiomycota</taxon>
        <taxon>Agaricomycotina</taxon>
        <taxon>Agaricomycetes</taxon>
        <taxon>Polyporales</taxon>
        <taxon>Phanerochaetaceae</taxon>
        <taxon>Phanerochaete</taxon>
    </lineage>
</organism>
<name>K5X5W0_PHACS</name>
<sequence>MRLRESRIYLSIESTIIATFLRVARRIGDIEFVENSWSFLQTSGSFAAREVAAEYCAATIAHGHDIRQIFLTILAHVHPPSRSVVVQDVLARLLVVDIEMGARVFAWAQQSHLTIDSNIIRELAMQIAARGNTVDALRYVDDPGLRVEHKLDVLASLLQCVVDPSRTLLSPRSFERSVSGLVRTQRPPSQPPRGLEESLLAALMVRRLSWLPRLIGAIQKFWPSFFSERFLILTAEEFVQQRQSWAALRLLHRSGLINADTQRTLMLKLVRTGAYKAAASMLKYPWPREGQLSISAHLLQLLRSSRKKPSRLLKVLGPWVAARTSAEVRLVSKVLAGYARSSQLFCTGTNDGVIQRNRIAIGNTIIYASVTRGKKRQARRVRHALAVFSKLREEQGFVPDRVTVNILLKAILHWTKAVDSQAVRALFDRMVRSGYPVSDSFSPGVGPFGMHSTSDIQFQVPELTSPILYAIHVRPLYKMFIKALYLRGDDQGARTIVGILKGLEARDRLARVQRIVMPMRNGRRG</sequence>
<dbReference type="STRING" id="650164.K5X5W0"/>
<dbReference type="InterPro" id="IPR011990">
    <property type="entry name" value="TPR-like_helical_dom_sf"/>
</dbReference>
<proteinExistence type="predicted"/>
<dbReference type="OrthoDB" id="2799544at2759"/>
<dbReference type="RefSeq" id="XP_007393560.1">
    <property type="nucleotide sequence ID" value="XM_007393498.1"/>
</dbReference>
<protein>
    <submittedName>
        <fullName evidence="1">Uncharacterized protein</fullName>
    </submittedName>
</protein>
<gene>
    <name evidence="1" type="ORF">PHACADRAFT_252411</name>
</gene>
<dbReference type="AlphaFoldDB" id="K5X5W0"/>
<evidence type="ECO:0000313" key="1">
    <source>
        <dbReference type="EMBL" id="EKM58237.1"/>
    </source>
</evidence>
<dbReference type="Gene3D" id="1.25.40.10">
    <property type="entry name" value="Tetratricopeptide repeat domain"/>
    <property type="match status" value="1"/>
</dbReference>
<accession>K5X5W0</accession>
<reference evidence="1 2" key="1">
    <citation type="journal article" date="2012" name="BMC Genomics">
        <title>Comparative genomics of the white-rot fungi, Phanerochaete carnosa and P. chrysosporium, to elucidate the genetic basis of the distinct wood types they colonize.</title>
        <authorList>
            <person name="Suzuki H."/>
            <person name="MacDonald J."/>
            <person name="Syed K."/>
            <person name="Salamov A."/>
            <person name="Hori C."/>
            <person name="Aerts A."/>
            <person name="Henrissat B."/>
            <person name="Wiebenga A."/>
            <person name="vanKuyk P.A."/>
            <person name="Barry K."/>
            <person name="Lindquist E."/>
            <person name="LaButti K."/>
            <person name="Lapidus A."/>
            <person name="Lucas S."/>
            <person name="Coutinho P."/>
            <person name="Gong Y."/>
            <person name="Samejima M."/>
            <person name="Mahadevan R."/>
            <person name="Abou-Zaid M."/>
            <person name="de Vries R.P."/>
            <person name="Igarashi K."/>
            <person name="Yadav J.S."/>
            <person name="Grigoriev I.V."/>
            <person name="Master E.R."/>
        </authorList>
    </citation>
    <scope>NUCLEOTIDE SEQUENCE [LARGE SCALE GENOMIC DNA]</scope>
    <source>
        <strain evidence="1 2">HHB-10118-sp</strain>
    </source>
</reference>
<dbReference type="GeneID" id="18915472"/>
<dbReference type="Proteomes" id="UP000008370">
    <property type="component" value="Unassembled WGS sequence"/>
</dbReference>
<dbReference type="InParanoid" id="K5X5W0"/>
<dbReference type="EMBL" id="JH930470">
    <property type="protein sequence ID" value="EKM58237.1"/>
    <property type="molecule type" value="Genomic_DNA"/>
</dbReference>
<evidence type="ECO:0000313" key="2">
    <source>
        <dbReference type="Proteomes" id="UP000008370"/>
    </source>
</evidence>
<keyword evidence="2" id="KW-1185">Reference proteome</keyword>